<comment type="caution">
    <text evidence="1">The sequence shown here is derived from an EMBL/GenBank/DDBJ whole genome shotgun (WGS) entry which is preliminary data.</text>
</comment>
<dbReference type="OrthoDB" id="2405788at2759"/>
<accession>A0A8H3XDC4</accession>
<sequence>MENILHVIVEKECIKNKGWASIVLLQYLLETGILEDLTIGEAIISLTRQTKVWLPKNQNISFAIIGKFTQGRKNEEKQLTHHLVIDEGELDFLIKDCTDARTFARRERCPLGFILTYFEGYQPQYTHLRASMLAYVHINLLEMLQRFDPNKVIRIATDSIYVQKEALYKIKNIPAFFNQVEVKSDPNLCSHYPSCAMCSDPEEFLISKSEYAKWIKEFLKTKRPLVKYECKRHTPFVCRFCFGEWFYKLDSCQKQLNQQKEQEVQEIQPGQWRDKGEKIYGPIANIVYWPKNRHWESIKDISDSTAPSIHDPIM</sequence>
<evidence type="ECO:0000313" key="2">
    <source>
        <dbReference type="Proteomes" id="UP000439903"/>
    </source>
</evidence>
<dbReference type="EMBL" id="WTPW01001223">
    <property type="protein sequence ID" value="KAF0448996.1"/>
    <property type="molecule type" value="Genomic_DNA"/>
</dbReference>
<gene>
    <name evidence="1" type="ORF">F8M41_002616</name>
</gene>
<dbReference type="Proteomes" id="UP000439903">
    <property type="component" value="Unassembled WGS sequence"/>
</dbReference>
<name>A0A8H3XDC4_GIGMA</name>
<organism evidence="1 2">
    <name type="scientific">Gigaspora margarita</name>
    <dbReference type="NCBI Taxonomy" id="4874"/>
    <lineage>
        <taxon>Eukaryota</taxon>
        <taxon>Fungi</taxon>
        <taxon>Fungi incertae sedis</taxon>
        <taxon>Mucoromycota</taxon>
        <taxon>Glomeromycotina</taxon>
        <taxon>Glomeromycetes</taxon>
        <taxon>Diversisporales</taxon>
        <taxon>Gigasporaceae</taxon>
        <taxon>Gigaspora</taxon>
    </lineage>
</organism>
<protein>
    <submittedName>
        <fullName evidence="1">Uncharacterized protein</fullName>
    </submittedName>
</protein>
<keyword evidence="2" id="KW-1185">Reference proteome</keyword>
<evidence type="ECO:0000313" key="1">
    <source>
        <dbReference type="EMBL" id="KAF0448996.1"/>
    </source>
</evidence>
<proteinExistence type="predicted"/>
<reference evidence="1 2" key="1">
    <citation type="journal article" date="2019" name="Environ. Microbiol.">
        <title>At the nexus of three kingdoms: the genome of the mycorrhizal fungus Gigaspora margarita provides insights into plant, endobacterial and fungal interactions.</title>
        <authorList>
            <person name="Venice F."/>
            <person name="Ghignone S."/>
            <person name="Salvioli di Fossalunga A."/>
            <person name="Amselem J."/>
            <person name="Novero M."/>
            <person name="Xianan X."/>
            <person name="Sedzielewska Toro K."/>
            <person name="Morin E."/>
            <person name="Lipzen A."/>
            <person name="Grigoriev I.V."/>
            <person name="Henrissat B."/>
            <person name="Martin F.M."/>
            <person name="Bonfante P."/>
        </authorList>
    </citation>
    <scope>NUCLEOTIDE SEQUENCE [LARGE SCALE GENOMIC DNA]</scope>
    <source>
        <strain evidence="1 2">BEG34</strain>
    </source>
</reference>
<dbReference type="AlphaFoldDB" id="A0A8H3XDC4"/>